<proteinExistence type="predicted"/>
<name>A0A2M8G5V2_UNCKA</name>
<sequence>MISCYKQRQGVILRESKDPAKAFFSIELSENFTSIQYKVILIRQLTEKNLALAFYVKNGFAWMFHFVQHD</sequence>
<protein>
    <submittedName>
        <fullName evidence="1">Uncharacterized protein</fullName>
    </submittedName>
</protein>
<dbReference type="Proteomes" id="UP000229438">
    <property type="component" value="Unassembled WGS sequence"/>
</dbReference>
<comment type="caution">
    <text evidence="1">The sequence shown here is derived from an EMBL/GenBank/DDBJ whole genome shotgun (WGS) entry which is preliminary data.</text>
</comment>
<evidence type="ECO:0000313" key="1">
    <source>
        <dbReference type="EMBL" id="PJC68015.1"/>
    </source>
</evidence>
<organism evidence="1 2">
    <name type="scientific">candidate division WWE3 bacterium CG_4_8_14_3_um_filter_42_11</name>
    <dbReference type="NCBI Taxonomy" id="1975076"/>
    <lineage>
        <taxon>Bacteria</taxon>
        <taxon>Katanobacteria</taxon>
    </lineage>
</organism>
<reference evidence="2" key="1">
    <citation type="submission" date="2017-09" db="EMBL/GenBank/DDBJ databases">
        <title>Depth-based differentiation of microbial function through sediment-hosted aquifers and enrichment of novel symbionts in the deep terrestrial subsurface.</title>
        <authorList>
            <person name="Probst A.J."/>
            <person name="Ladd B."/>
            <person name="Jarett J.K."/>
            <person name="Geller-Mcgrath D.E."/>
            <person name="Sieber C.M.K."/>
            <person name="Emerson J.B."/>
            <person name="Anantharaman K."/>
            <person name="Thomas B.C."/>
            <person name="Malmstrom R."/>
            <person name="Stieglmeier M."/>
            <person name="Klingl A."/>
            <person name="Woyke T."/>
            <person name="Ryan C.M."/>
            <person name="Banfield J.F."/>
        </authorList>
    </citation>
    <scope>NUCLEOTIDE SEQUENCE [LARGE SCALE GENOMIC DNA]</scope>
</reference>
<gene>
    <name evidence="1" type="ORF">CO015_05505</name>
</gene>
<dbReference type="EMBL" id="PFQS01000133">
    <property type="protein sequence ID" value="PJC68015.1"/>
    <property type="molecule type" value="Genomic_DNA"/>
</dbReference>
<evidence type="ECO:0000313" key="2">
    <source>
        <dbReference type="Proteomes" id="UP000229438"/>
    </source>
</evidence>
<accession>A0A2M8G5V2</accession>
<dbReference type="AlphaFoldDB" id="A0A2M8G5V2"/>